<dbReference type="Pfam" id="PF03750">
    <property type="entry name" value="Csm2_III-A"/>
    <property type="match status" value="1"/>
</dbReference>
<evidence type="ECO:0000256" key="1">
    <source>
        <dbReference type="ARBA" id="ARBA00003640"/>
    </source>
</evidence>
<evidence type="ECO:0000256" key="3">
    <source>
        <dbReference type="ARBA" id="ARBA00016118"/>
    </source>
</evidence>
<evidence type="ECO:0000256" key="5">
    <source>
        <dbReference type="ARBA" id="ARBA00023118"/>
    </source>
</evidence>
<reference evidence="7 8" key="1">
    <citation type="submission" date="2019-07" db="EMBL/GenBank/DDBJ databases">
        <title>Genome sequencing of 100 strains of the haloalkaliphilic chemolithoautotrophic sulfur-oxidizing bacterium Thioalkalivibrio.</title>
        <authorList>
            <person name="Muyzer G."/>
        </authorList>
    </citation>
    <scope>NUCLEOTIDE SEQUENCE [LARGE SCALE GENOMIC DNA]</scope>
    <source>
        <strain evidence="7 8">ASO4-4</strain>
    </source>
</reference>
<evidence type="ECO:0000256" key="6">
    <source>
        <dbReference type="ARBA" id="ARBA00031723"/>
    </source>
</evidence>
<organism evidence="7 8">
    <name type="scientific">Desulfobotulus alkaliphilus</name>
    <dbReference type="NCBI Taxonomy" id="622671"/>
    <lineage>
        <taxon>Bacteria</taxon>
        <taxon>Pseudomonadati</taxon>
        <taxon>Thermodesulfobacteriota</taxon>
        <taxon>Desulfobacteria</taxon>
        <taxon>Desulfobacterales</taxon>
        <taxon>Desulfobacteraceae</taxon>
        <taxon>Desulfobotulus</taxon>
    </lineage>
</organism>
<accession>A0A562R6V9</accession>
<dbReference type="AlphaFoldDB" id="A0A562R6V9"/>
<evidence type="ECO:0000256" key="4">
    <source>
        <dbReference type="ARBA" id="ARBA00022884"/>
    </source>
</evidence>
<dbReference type="OrthoDB" id="9803002at2"/>
<dbReference type="NCBIfam" id="TIGR01870">
    <property type="entry name" value="cas_TM1810_Csm2"/>
    <property type="match status" value="1"/>
</dbReference>
<keyword evidence="4" id="KW-0694">RNA-binding</keyword>
<comment type="caution">
    <text evidence="7">The sequence shown here is derived from an EMBL/GenBank/DDBJ whole genome shotgun (WGS) entry which is preliminary data.</text>
</comment>
<keyword evidence="8" id="KW-1185">Reference proteome</keyword>
<dbReference type="Proteomes" id="UP000318307">
    <property type="component" value="Unassembled WGS sequence"/>
</dbReference>
<gene>
    <name evidence="7" type="ORF">LZ24_03115</name>
</gene>
<evidence type="ECO:0000313" key="8">
    <source>
        <dbReference type="Proteomes" id="UP000318307"/>
    </source>
</evidence>
<dbReference type="EMBL" id="VLLC01000040">
    <property type="protein sequence ID" value="TWI64808.1"/>
    <property type="molecule type" value="Genomic_DNA"/>
</dbReference>
<evidence type="ECO:0000313" key="7">
    <source>
        <dbReference type="EMBL" id="TWI64808.1"/>
    </source>
</evidence>
<name>A0A562R6V9_9BACT</name>
<sequence>MNFWKDKEKGHVNAELFSKEAERMAEKLGNEGKNFKGKIDKNKSSQIRKFYDELVRLADEVRHAPERWPLIEPRVHMLVAKAAYASGRGLVSDGFRGFIQDGATSVSNPEELQIWKDYFESIIGFFKMKYPKD</sequence>
<proteinExistence type="inferred from homology"/>
<protein>
    <recommendedName>
        <fullName evidence="3">CRISPR system Cms protein Csm2</fullName>
    </recommendedName>
    <alternativeName>
        <fullName evidence="6">CRISPR type III A-associated protein Csm2</fullName>
    </alternativeName>
</protein>
<dbReference type="GO" id="GO:0003723">
    <property type="term" value="F:RNA binding"/>
    <property type="evidence" value="ECO:0007669"/>
    <property type="project" value="UniProtKB-KW"/>
</dbReference>
<keyword evidence="5" id="KW-0051">Antiviral defense</keyword>
<comment type="similarity">
    <text evidence="2">Belongs to the CRISPR-associated Csm2 family.</text>
</comment>
<dbReference type="InterPro" id="IPR010149">
    <property type="entry name" value="CRISPR-assoc_prot_Csm2_III-A"/>
</dbReference>
<evidence type="ECO:0000256" key="2">
    <source>
        <dbReference type="ARBA" id="ARBA00006896"/>
    </source>
</evidence>
<comment type="function">
    <text evidence="1">This subunit may be involved in monitoring complementarity of crRNA and target RNA.</text>
</comment>
<dbReference type="GO" id="GO:0051607">
    <property type="term" value="P:defense response to virus"/>
    <property type="evidence" value="ECO:0007669"/>
    <property type="project" value="UniProtKB-KW"/>
</dbReference>